<evidence type="ECO:0000313" key="5">
    <source>
        <dbReference type="Proteomes" id="UP001601422"/>
    </source>
</evidence>
<dbReference type="PANTHER" id="PTHR34512">
    <property type="entry name" value="CELL SURFACE PROTEIN"/>
    <property type="match status" value="1"/>
</dbReference>
<comment type="caution">
    <text evidence="4">The sequence shown here is derived from an EMBL/GenBank/DDBJ whole genome shotgun (WGS) entry which is preliminary data.</text>
</comment>
<evidence type="ECO:0000259" key="3">
    <source>
        <dbReference type="Pfam" id="PF13360"/>
    </source>
</evidence>
<evidence type="ECO:0000256" key="2">
    <source>
        <dbReference type="SAM" id="Phobius"/>
    </source>
</evidence>
<organism evidence="4 5">
    <name type="scientific">Streptomyces tibetensis</name>
    <dbReference type="NCBI Taxonomy" id="2382123"/>
    <lineage>
        <taxon>Bacteria</taxon>
        <taxon>Bacillati</taxon>
        <taxon>Actinomycetota</taxon>
        <taxon>Actinomycetes</taxon>
        <taxon>Kitasatosporales</taxon>
        <taxon>Streptomycetaceae</taxon>
        <taxon>Streptomyces</taxon>
    </lineage>
</organism>
<dbReference type="InterPro" id="IPR018391">
    <property type="entry name" value="PQQ_b-propeller_rpt"/>
</dbReference>
<dbReference type="InterPro" id="IPR015943">
    <property type="entry name" value="WD40/YVTN_repeat-like_dom_sf"/>
</dbReference>
<keyword evidence="2" id="KW-0812">Transmembrane</keyword>
<dbReference type="SMART" id="SM00564">
    <property type="entry name" value="PQQ"/>
    <property type="match status" value="4"/>
</dbReference>
<dbReference type="Gene3D" id="2.40.128.630">
    <property type="match status" value="1"/>
</dbReference>
<gene>
    <name evidence="4" type="ORF">ACFYQT_09245</name>
</gene>
<dbReference type="Proteomes" id="UP001601422">
    <property type="component" value="Unassembled WGS sequence"/>
</dbReference>
<reference evidence="4 5" key="1">
    <citation type="submission" date="2024-10" db="EMBL/GenBank/DDBJ databases">
        <title>The Natural Products Discovery Center: Release of the First 8490 Sequenced Strains for Exploring Actinobacteria Biosynthetic Diversity.</title>
        <authorList>
            <person name="Kalkreuter E."/>
            <person name="Kautsar S.A."/>
            <person name="Yang D."/>
            <person name="Bader C.D."/>
            <person name="Teijaro C.N."/>
            <person name="Fluegel L."/>
            <person name="Davis C.M."/>
            <person name="Simpson J.R."/>
            <person name="Lauterbach L."/>
            <person name="Steele A.D."/>
            <person name="Gui C."/>
            <person name="Meng S."/>
            <person name="Li G."/>
            <person name="Viehrig K."/>
            <person name="Ye F."/>
            <person name="Su P."/>
            <person name="Kiefer A.F."/>
            <person name="Nichols A."/>
            <person name="Cepeda A.J."/>
            <person name="Yan W."/>
            <person name="Fan B."/>
            <person name="Jiang Y."/>
            <person name="Adhikari A."/>
            <person name="Zheng C.-J."/>
            <person name="Schuster L."/>
            <person name="Cowan T.M."/>
            <person name="Smanski M.J."/>
            <person name="Chevrette M.G."/>
            <person name="De Carvalho L.P.S."/>
            <person name="Shen B."/>
        </authorList>
    </citation>
    <scope>NUCLEOTIDE SEQUENCE [LARGE SCALE GENOMIC DNA]</scope>
    <source>
        <strain evidence="4 5">NPDC005497</strain>
    </source>
</reference>
<dbReference type="RefSeq" id="WP_361951126.1">
    <property type="nucleotide sequence ID" value="NZ_JBEXWI010000048.1"/>
</dbReference>
<keyword evidence="2" id="KW-1133">Transmembrane helix</keyword>
<dbReference type="Gene3D" id="2.40.10.480">
    <property type="match status" value="1"/>
</dbReference>
<dbReference type="InterPro" id="IPR011047">
    <property type="entry name" value="Quinoprotein_ADH-like_sf"/>
</dbReference>
<evidence type="ECO:0000256" key="1">
    <source>
        <dbReference type="SAM" id="MobiDB-lite"/>
    </source>
</evidence>
<feature type="region of interest" description="Disordered" evidence="1">
    <location>
        <begin position="69"/>
        <end position="98"/>
    </location>
</feature>
<dbReference type="Gene3D" id="2.130.10.10">
    <property type="entry name" value="YVTN repeat-like/Quinoprotein amine dehydrogenase"/>
    <property type="match status" value="1"/>
</dbReference>
<dbReference type="SUPFAM" id="SSF50998">
    <property type="entry name" value="Quinoprotein alcohol dehydrogenase-like"/>
    <property type="match status" value="2"/>
</dbReference>
<accession>A0ABW6MRE8</accession>
<name>A0ABW6MRE8_9ACTN</name>
<evidence type="ECO:0000313" key="4">
    <source>
        <dbReference type="EMBL" id="MFF0003620.1"/>
    </source>
</evidence>
<dbReference type="InterPro" id="IPR002372">
    <property type="entry name" value="PQQ_rpt_dom"/>
</dbReference>
<dbReference type="EMBL" id="JBIAJP010000001">
    <property type="protein sequence ID" value="MFF0003620.1"/>
    <property type="molecule type" value="Genomic_DNA"/>
</dbReference>
<sequence length="453" mass="48089">MTTERVEEKVRQTLHAVALDRVRAPGDLVEKVVRRRSRRRFSQAAGTAVAVAAISVGAVFGFADGGTARHERPVRPAASPATPPEGWKPWQSSSPDAGERGCVVDGAALYCSGSKYDAAKIDANTGKRLWGVEVNREGDGIDHPVAVRDGVVYAYRNHTAKNLPNGDYFGGTDLMAVNAGTGKVLWTVEMPQDDRTDQAAMLIDGAVLANTPSVRTVSALDPLTGKEKWRHTWDKGIACQRAVLSGVPYLLCTPDVEKPDGTDVLRLDPATGSTTKVATLPGGQRLVGTSGDRMVLIAAGDGGRKDMQLTTISSSGEHASHPYRIDGALATSDVVGDRLITVSRQGKASAHSLTTGKTLWTRPVGVEVPSQDTMPGFATPVASAEQGIVYFFSPTGDLSGLDLHTGKQVWRTHVDTGKPRPGFGGPPQLLLYEDVLVAKNGSKMVSLLPRIGD</sequence>
<feature type="domain" description="Pyrrolo-quinoline quinone repeat" evidence="3">
    <location>
        <begin position="119"/>
        <end position="280"/>
    </location>
</feature>
<keyword evidence="5" id="KW-1185">Reference proteome</keyword>
<protein>
    <submittedName>
        <fullName evidence="4">PQQ-binding-like beta-propeller repeat protein</fullName>
    </submittedName>
</protein>
<proteinExistence type="predicted"/>
<dbReference type="Pfam" id="PF13360">
    <property type="entry name" value="PQQ_2"/>
    <property type="match status" value="2"/>
</dbReference>
<keyword evidence="2" id="KW-0472">Membrane</keyword>
<feature type="transmembrane region" description="Helical" evidence="2">
    <location>
        <begin position="44"/>
        <end position="63"/>
    </location>
</feature>
<dbReference type="PANTHER" id="PTHR34512:SF30">
    <property type="entry name" value="OUTER MEMBRANE PROTEIN ASSEMBLY FACTOR BAMB"/>
    <property type="match status" value="1"/>
</dbReference>
<feature type="domain" description="Pyrrolo-quinoline quinone repeat" evidence="3">
    <location>
        <begin position="334"/>
        <end position="452"/>
    </location>
</feature>